<dbReference type="GO" id="GO:0030313">
    <property type="term" value="C:cell envelope"/>
    <property type="evidence" value="ECO:0007669"/>
    <property type="project" value="TreeGrafter"/>
</dbReference>
<evidence type="ECO:0000313" key="5">
    <source>
        <dbReference type="EMBL" id="EXI89420.1"/>
    </source>
</evidence>
<evidence type="ECO:0000313" key="6">
    <source>
        <dbReference type="Proteomes" id="UP000022141"/>
    </source>
</evidence>
<dbReference type="GO" id="GO:0060003">
    <property type="term" value="P:copper ion export"/>
    <property type="evidence" value="ECO:0007669"/>
    <property type="project" value="TreeGrafter"/>
</dbReference>
<feature type="domain" description="Multidrug resistance protein MdtA-like C-terminal permuted SH3" evidence="4">
    <location>
        <begin position="320"/>
        <end position="376"/>
    </location>
</feature>
<accession>A0A011QK92</accession>
<dbReference type="Proteomes" id="UP000022141">
    <property type="component" value="Unassembled WGS sequence"/>
</dbReference>
<dbReference type="SUPFAM" id="SSF111369">
    <property type="entry name" value="HlyD-like secretion proteins"/>
    <property type="match status" value="1"/>
</dbReference>
<keyword evidence="3" id="KW-0732">Signal</keyword>
<dbReference type="EMBL" id="JEMY01000016">
    <property type="protein sequence ID" value="EXI89420.1"/>
    <property type="molecule type" value="Genomic_DNA"/>
</dbReference>
<dbReference type="GO" id="GO:0015679">
    <property type="term" value="P:plasma membrane copper ion transport"/>
    <property type="evidence" value="ECO:0007669"/>
    <property type="project" value="TreeGrafter"/>
</dbReference>
<keyword evidence="1" id="KW-0813">Transport</keyword>
<name>A0A011QK92_ACCRE</name>
<evidence type="ECO:0000256" key="1">
    <source>
        <dbReference type="ARBA" id="ARBA00022448"/>
    </source>
</evidence>
<sequence length="383" mass="39958">MPLHRILAAAALACSASAVLAHGDEDHGQDSKAVTPVPVSAPRDGATTSMRPAASPQRLPDGSLFVPKPLQRQIGLRSQRVEIGPLSATIELNGQVIADPETGGRVQATFAGSVEPGPKGMPVPGRVVARGEVLAYLRPVGSAIERANQKAQQAELAGQLAIADARVRRLEALEGAVAQKEIEAARIERGALRKRLAATSASIDSAEPLRAPVAGVISASRLVAGQVVDGKEVLFEIIDPARLAVEALAYRAGIGATLISASAVSEQGALELLFVGGGRQMREQALPLLFRIVTPNAMVAVGQPVKVIVRTAHEIEGAAVPRSALTRVGAGETAVWVRTDAERFVARRVHPQALDANHVAISDGLHHGDRVVIEGAGLLSQVR</sequence>
<gene>
    <name evidence="5" type="ORF">AW11_01511</name>
</gene>
<dbReference type="eggNOG" id="COG0845">
    <property type="taxonomic scope" value="Bacteria"/>
</dbReference>
<feature type="region of interest" description="Disordered" evidence="2">
    <location>
        <begin position="25"/>
        <end position="63"/>
    </location>
</feature>
<feature type="chain" id="PRO_5001463264" evidence="3">
    <location>
        <begin position="22"/>
        <end position="383"/>
    </location>
</feature>
<protein>
    <submittedName>
        <fullName evidence="5">Efflux transporter, RND family, MFP subunit</fullName>
    </submittedName>
</protein>
<dbReference type="PATRIC" id="fig|1454004.3.peg.1553"/>
<proteinExistence type="predicted"/>
<keyword evidence="6" id="KW-1185">Reference proteome</keyword>
<dbReference type="InterPro" id="IPR058627">
    <property type="entry name" value="MdtA-like_C"/>
</dbReference>
<dbReference type="Pfam" id="PF25967">
    <property type="entry name" value="RND-MFP_C"/>
    <property type="match status" value="1"/>
</dbReference>
<dbReference type="Gene3D" id="2.40.50.100">
    <property type="match status" value="1"/>
</dbReference>
<dbReference type="PANTHER" id="PTHR30097">
    <property type="entry name" value="CATION EFFLUX SYSTEM PROTEIN CUSB"/>
    <property type="match status" value="1"/>
</dbReference>
<dbReference type="AlphaFoldDB" id="A0A011QK92"/>
<evidence type="ECO:0000256" key="3">
    <source>
        <dbReference type="SAM" id="SignalP"/>
    </source>
</evidence>
<dbReference type="InterPro" id="IPR051909">
    <property type="entry name" value="MFP_Cation_Efflux"/>
</dbReference>
<dbReference type="STRING" id="1454004.AW11_01511"/>
<dbReference type="PANTHER" id="PTHR30097:SF4">
    <property type="entry name" value="SLR6042 PROTEIN"/>
    <property type="match status" value="1"/>
</dbReference>
<evidence type="ECO:0000256" key="2">
    <source>
        <dbReference type="SAM" id="MobiDB-lite"/>
    </source>
</evidence>
<reference evidence="5" key="1">
    <citation type="submission" date="2014-02" db="EMBL/GenBank/DDBJ databases">
        <title>Expanding our view of genomic diversity in Candidatus Accumulibacter clades.</title>
        <authorList>
            <person name="Skennerton C.T."/>
            <person name="Barr J.J."/>
            <person name="Slater F.R."/>
            <person name="Bond P.L."/>
            <person name="Tyson G.W."/>
        </authorList>
    </citation>
    <scope>NUCLEOTIDE SEQUENCE [LARGE SCALE GENOMIC DNA]</scope>
</reference>
<dbReference type="Gene3D" id="2.40.420.20">
    <property type="match status" value="1"/>
</dbReference>
<feature type="signal peptide" evidence="3">
    <location>
        <begin position="1"/>
        <end position="21"/>
    </location>
</feature>
<organism evidence="5 6">
    <name type="scientific">Accumulibacter regalis</name>
    <dbReference type="NCBI Taxonomy" id="522306"/>
    <lineage>
        <taxon>Bacteria</taxon>
        <taxon>Pseudomonadati</taxon>
        <taxon>Pseudomonadota</taxon>
        <taxon>Betaproteobacteria</taxon>
        <taxon>Candidatus Accumulibacter</taxon>
    </lineage>
</organism>
<comment type="caution">
    <text evidence="5">The sequence shown here is derived from an EMBL/GenBank/DDBJ whole genome shotgun (WGS) entry which is preliminary data.</text>
</comment>
<evidence type="ECO:0000259" key="4">
    <source>
        <dbReference type="Pfam" id="PF25967"/>
    </source>
</evidence>
<dbReference type="Gene3D" id="1.10.287.470">
    <property type="entry name" value="Helix hairpin bin"/>
    <property type="match status" value="1"/>
</dbReference>